<feature type="domain" description="NADP-dependent oxidoreductase" evidence="1">
    <location>
        <begin position="28"/>
        <end position="321"/>
    </location>
</feature>
<dbReference type="Pfam" id="PF00248">
    <property type="entry name" value="Aldo_ket_red"/>
    <property type="match status" value="1"/>
</dbReference>
<dbReference type="KEGG" id="cef:CE0102"/>
<organism evidence="2 3">
    <name type="scientific">Corynebacterium efficiens (strain DSM 44549 / YS-314 / AJ 12310 / JCM 11189 / NBRC 100395)</name>
    <dbReference type="NCBI Taxonomy" id="196164"/>
    <lineage>
        <taxon>Bacteria</taxon>
        <taxon>Bacillati</taxon>
        <taxon>Actinomycetota</taxon>
        <taxon>Actinomycetes</taxon>
        <taxon>Mycobacteriales</taxon>
        <taxon>Corynebacteriaceae</taxon>
        <taxon>Corynebacterium</taxon>
    </lineage>
</organism>
<dbReference type="Gene3D" id="3.20.20.100">
    <property type="entry name" value="NADP-dependent oxidoreductase domain"/>
    <property type="match status" value="1"/>
</dbReference>
<sequence>MGLRYIWHIEGATPMAVIPGTDFDIFPLNLGGNTFGWTTDEQQSFAVLDAFREAGGNFVDTADMYSVWAEGNAGGESERVLGAYLRARGGADDLIIATKSGALEPHTGRTRTATTAAVDASLTRLGVDTIDIFYHHHDDDSVSIGEQIAIAEDLIAAGKIRHLALSNYSPQRLREFFEQSADSPARPVAVQPQYNLLARRDYETGIRPVVDEFGPAVFPYFALASGLLTGKYSSRADLEGRARQGFAEGLATDDAFVVVNELRAVAGELGAAPATVALAWLLARGVTAPIASATRVDQLPDLMAAPTLVLDDAHLTRLDNASAAFA</sequence>
<dbReference type="GO" id="GO:0005829">
    <property type="term" value="C:cytosol"/>
    <property type="evidence" value="ECO:0007669"/>
    <property type="project" value="TreeGrafter"/>
</dbReference>
<dbReference type="InterPro" id="IPR023210">
    <property type="entry name" value="NADP_OxRdtase_dom"/>
</dbReference>
<dbReference type="SUPFAM" id="SSF51430">
    <property type="entry name" value="NAD(P)-linked oxidoreductase"/>
    <property type="match status" value="1"/>
</dbReference>
<dbReference type="PANTHER" id="PTHR43364:SF6">
    <property type="entry name" value="OXIDOREDUCTASE-RELATED"/>
    <property type="match status" value="1"/>
</dbReference>
<protein>
    <recommendedName>
        <fullName evidence="1">NADP-dependent oxidoreductase domain-containing protein</fullName>
    </recommendedName>
</protein>
<reference evidence="2 3" key="1">
    <citation type="journal article" date="2003" name="Genome Res.">
        <title>Comparative complete genome sequence analysis of the amino acid replacements responsible for the thermostability of Corynebacterium efficiens.</title>
        <authorList>
            <person name="Nishio Y."/>
            <person name="Nakamura Y."/>
            <person name="Kawarabayasi Y."/>
            <person name="Usuda Y."/>
            <person name="Kimura E."/>
            <person name="Sugimoto S."/>
            <person name="Matsui K."/>
            <person name="Yamagishi A."/>
            <person name="Kikuchi H."/>
            <person name="Ikeo K."/>
            <person name="Gojobori T."/>
        </authorList>
    </citation>
    <scope>NUCLEOTIDE SEQUENCE [LARGE SCALE GENOMIC DNA]</scope>
    <source>
        <strain evidence="3">DSM 44549 / YS-314 / AJ 12310 / JCM 11189 / NBRC 100395</strain>
    </source>
</reference>
<evidence type="ECO:0000313" key="2">
    <source>
        <dbReference type="EMBL" id="BAC16912.1"/>
    </source>
</evidence>
<dbReference type="HOGENOM" id="CLU_023205_2_0_11"/>
<dbReference type="Proteomes" id="UP000001409">
    <property type="component" value="Chromosome"/>
</dbReference>
<dbReference type="InterPro" id="IPR050523">
    <property type="entry name" value="AKR_Detox_Biosynth"/>
</dbReference>
<evidence type="ECO:0000259" key="1">
    <source>
        <dbReference type="Pfam" id="PF00248"/>
    </source>
</evidence>
<dbReference type="InterPro" id="IPR036812">
    <property type="entry name" value="NAD(P)_OxRdtase_dom_sf"/>
</dbReference>
<dbReference type="EMBL" id="BA000035">
    <property type="protein sequence ID" value="BAC16912.1"/>
    <property type="molecule type" value="Genomic_DNA"/>
</dbReference>
<name>Q8FUB8_COREF</name>
<dbReference type="eggNOG" id="COG0667">
    <property type="taxonomic scope" value="Bacteria"/>
</dbReference>
<proteinExistence type="predicted"/>
<keyword evidence="3" id="KW-1185">Reference proteome</keyword>
<accession>Q8FUB8</accession>
<dbReference type="PANTHER" id="PTHR43364">
    <property type="entry name" value="NADH-SPECIFIC METHYLGLYOXAL REDUCTASE-RELATED"/>
    <property type="match status" value="1"/>
</dbReference>
<evidence type="ECO:0000313" key="3">
    <source>
        <dbReference type="Proteomes" id="UP000001409"/>
    </source>
</evidence>
<dbReference type="AlphaFoldDB" id="Q8FUB8"/>